<protein>
    <recommendedName>
        <fullName evidence="3">Type II secretion system protein N</fullName>
    </recommendedName>
</protein>
<proteinExistence type="predicted"/>
<dbReference type="Proteomes" id="UP000664835">
    <property type="component" value="Unassembled WGS sequence"/>
</dbReference>
<name>A0ABS3Q6M8_9GAMM</name>
<accession>A0ABS3Q6M8</accession>
<evidence type="ECO:0000313" key="1">
    <source>
        <dbReference type="EMBL" id="MBO1928010.1"/>
    </source>
</evidence>
<reference evidence="1 2" key="1">
    <citation type="submission" date="2021-03" db="EMBL/GenBank/DDBJ databases">
        <title>Thiomicrorhabdus sp.nov.,novel sulfur-oxidizing bacteria isolated from coastal sediment.</title>
        <authorList>
            <person name="Liu X."/>
        </authorList>
    </citation>
    <scope>NUCLEOTIDE SEQUENCE [LARGE SCALE GENOMIC DNA]</scope>
    <source>
        <strain evidence="1 2">6S2-11</strain>
    </source>
</reference>
<evidence type="ECO:0000313" key="2">
    <source>
        <dbReference type="Proteomes" id="UP000664835"/>
    </source>
</evidence>
<organism evidence="1 2">
    <name type="scientific">Thiomicrorhabdus marina</name>
    <dbReference type="NCBI Taxonomy" id="2818442"/>
    <lineage>
        <taxon>Bacteria</taxon>
        <taxon>Pseudomonadati</taxon>
        <taxon>Pseudomonadota</taxon>
        <taxon>Gammaproteobacteria</taxon>
        <taxon>Thiotrichales</taxon>
        <taxon>Piscirickettsiaceae</taxon>
        <taxon>Thiomicrorhabdus</taxon>
    </lineage>
</organism>
<sequence length="273" mass="30694">MQIKKPRQYLLLFVSALLVLLISLLSHLQIAFIADKWIDKKSVSPLLFTEWQGGLGSGSTNVALQSKQGNSPLGRVYWRNDLLNWLLLQPTMHSSVRSTDSRLQIEGSYSILNQLLVISVRDSALSSADLKAFWQLNREYGRWLNGIEGKLQQLNLQVDWDQTQQWLAALTGSAQLVGLQFMGETFPAIQLQLSQQQQNIVLKIQAQENWKLQGSITLQPVFSDTRQLIALQYDGEIEVQAESAEALPNWASLMRAQGDNAAITKINGQLNLH</sequence>
<keyword evidence="2" id="KW-1185">Reference proteome</keyword>
<evidence type="ECO:0008006" key="3">
    <source>
        <dbReference type="Google" id="ProtNLM"/>
    </source>
</evidence>
<gene>
    <name evidence="1" type="ORF">J3998_10530</name>
</gene>
<dbReference type="RefSeq" id="WP_208150623.1">
    <property type="nucleotide sequence ID" value="NZ_JAGETV010000023.1"/>
</dbReference>
<dbReference type="EMBL" id="JAGETV010000023">
    <property type="protein sequence ID" value="MBO1928010.1"/>
    <property type="molecule type" value="Genomic_DNA"/>
</dbReference>
<comment type="caution">
    <text evidence="1">The sequence shown here is derived from an EMBL/GenBank/DDBJ whole genome shotgun (WGS) entry which is preliminary data.</text>
</comment>